<proteinExistence type="predicted"/>
<dbReference type="RefSeq" id="WP_171472814.1">
    <property type="nucleotide sequence ID" value="NZ_CP053452.2"/>
</dbReference>
<gene>
    <name evidence="1" type="ORF">FTUN_5026</name>
</gene>
<sequence>MNLDNNPTMEQLRDLFRACDDRYGRHIAWVDRNGEVRIEPVPGGDVPGFVRGHTDLKMWLRVFEPGHDYVGPGAAEDTGWVEDVFRALTREWAKARNRTAIMAVEDW</sequence>
<protein>
    <submittedName>
        <fullName evidence="1">Uncharacterized protein</fullName>
    </submittedName>
</protein>
<accession>A0A6M5YWY7</accession>
<keyword evidence="2" id="KW-1185">Reference proteome</keyword>
<name>A0A6M5YWY7_9BACT</name>
<dbReference type="EMBL" id="CP053452">
    <property type="protein sequence ID" value="QJW97452.1"/>
    <property type="molecule type" value="Genomic_DNA"/>
</dbReference>
<dbReference type="Proteomes" id="UP000503447">
    <property type="component" value="Chromosome"/>
</dbReference>
<dbReference type="AlphaFoldDB" id="A0A6M5YWY7"/>
<organism evidence="1 2">
    <name type="scientific">Frigoriglobus tundricola</name>
    <dbReference type="NCBI Taxonomy" id="2774151"/>
    <lineage>
        <taxon>Bacteria</taxon>
        <taxon>Pseudomonadati</taxon>
        <taxon>Planctomycetota</taxon>
        <taxon>Planctomycetia</taxon>
        <taxon>Gemmatales</taxon>
        <taxon>Gemmataceae</taxon>
        <taxon>Frigoriglobus</taxon>
    </lineage>
</organism>
<reference evidence="2" key="1">
    <citation type="submission" date="2020-05" db="EMBL/GenBank/DDBJ databases">
        <title>Frigoriglobus tundricola gen. nov., sp. nov., a psychrotolerant cellulolytic planctomycete of the family Gemmataceae with two divergent copies of 16S rRNA gene.</title>
        <authorList>
            <person name="Kulichevskaya I.S."/>
            <person name="Ivanova A.A."/>
            <person name="Naumoff D.G."/>
            <person name="Beletsky A.V."/>
            <person name="Rijpstra W.I.C."/>
            <person name="Sinninghe Damste J.S."/>
            <person name="Mardanov A.V."/>
            <person name="Ravin N.V."/>
            <person name="Dedysh S.N."/>
        </authorList>
    </citation>
    <scope>NUCLEOTIDE SEQUENCE [LARGE SCALE GENOMIC DNA]</scope>
    <source>
        <strain evidence="2">PL17</strain>
    </source>
</reference>
<evidence type="ECO:0000313" key="1">
    <source>
        <dbReference type="EMBL" id="QJW97452.1"/>
    </source>
</evidence>
<evidence type="ECO:0000313" key="2">
    <source>
        <dbReference type="Proteomes" id="UP000503447"/>
    </source>
</evidence>
<dbReference type="KEGG" id="ftj:FTUN_5026"/>